<comment type="catalytic activity">
    <reaction evidence="7">
        <text>a 2'-deoxyadenosine in DNA + S-adenosyl-L-methionine = an N(6)-methyl-2'-deoxyadenosine in DNA + S-adenosyl-L-homocysteine + H(+)</text>
        <dbReference type="Rhea" id="RHEA:15197"/>
        <dbReference type="Rhea" id="RHEA-COMP:12418"/>
        <dbReference type="Rhea" id="RHEA-COMP:12419"/>
        <dbReference type="ChEBI" id="CHEBI:15378"/>
        <dbReference type="ChEBI" id="CHEBI:57856"/>
        <dbReference type="ChEBI" id="CHEBI:59789"/>
        <dbReference type="ChEBI" id="CHEBI:90615"/>
        <dbReference type="ChEBI" id="CHEBI:90616"/>
        <dbReference type="EC" id="2.1.1.72"/>
    </reaction>
</comment>
<dbReference type="Pfam" id="PF12950">
    <property type="entry name" value="TaqI_C"/>
    <property type="match status" value="1"/>
</dbReference>
<dbReference type="GO" id="GO:0032259">
    <property type="term" value="P:methylation"/>
    <property type="evidence" value="ECO:0007669"/>
    <property type="project" value="UniProtKB-KW"/>
</dbReference>
<evidence type="ECO:0000256" key="2">
    <source>
        <dbReference type="ARBA" id="ARBA00022603"/>
    </source>
</evidence>
<feature type="coiled-coil region" evidence="8">
    <location>
        <begin position="802"/>
        <end position="845"/>
    </location>
</feature>
<dbReference type="GO" id="GO:0009007">
    <property type="term" value="F:site-specific DNA-methyltransferase (adenine-specific) activity"/>
    <property type="evidence" value="ECO:0007669"/>
    <property type="project" value="UniProtKB-EC"/>
</dbReference>
<name>A0A068T8C8_NEOGA</name>
<dbReference type="PANTHER" id="PTHR33841:SF1">
    <property type="entry name" value="DNA METHYLTRANSFERASE A"/>
    <property type="match status" value="1"/>
</dbReference>
<evidence type="ECO:0000256" key="4">
    <source>
        <dbReference type="ARBA" id="ARBA00022691"/>
    </source>
</evidence>
<dbReference type="InterPro" id="IPR002052">
    <property type="entry name" value="DNA_methylase_N6_adenine_CS"/>
</dbReference>
<keyword evidence="4" id="KW-0949">S-adenosyl-L-methionine</keyword>
<feature type="domain" description="TaqI-like C-terminal specificity" evidence="10">
    <location>
        <begin position="1124"/>
        <end position="1283"/>
    </location>
</feature>
<evidence type="ECO:0000259" key="10">
    <source>
        <dbReference type="Pfam" id="PF12950"/>
    </source>
</evidence>
<evidence type="ECO:0000256" key="8">
    <source>
        <dbReference type="SAM" id="Coils"/>
    </source>
</evidence>
<evidence type="ECO:0000256" key="7">
    <source>
        <dbReference type="ARBA" id="ARBA00047942"/>
    </source>
</evidence>
<dbReference type="EMBL" id="HG938355">
    <property type="protein sequence ID" value="CDN54708.1"/>
    <property type="molecule type" value="Genomic_DNA"/>
</dbReference>
<dbReference type="Proteomes" id="UP000028186">
    <property type="component" value="Chromosome I"/>
</dbReference>
<dbReference type="eggNOG" id="COG1002">
    <property type="taxonomic scope" value="Bacteria"/>
</dbReference>
<dbReference type="InterPro" id="IPR025931">
    <property type="entry name" value="TaqI_C"/>
</dbReference>
<proteinExistence type="predicted"/>
<dbReference type="REBASE" id="88783">
    <property type="entry name" value="Rga1141ORF23700P"/>
</dbReference>
<evidence type="ECO:0000256" key="1">
    <source>
        <dbReference type="ARBA" id="ARBA00011900"/>
    </source>
</evidence>
<dbReference type="PRINTS" id="PR00507">
    <property type="entry name" value="N12N6MTFRASE"/>
</dbReference>
<dbReference type="SUPFAM" id="SSF53335">
    <property type="entry name" value="S-adenosyl-L-methionine-dependent methyltransferases"/>
    <property type="match status" value="1"/>
</dbReference>
<dbReference type="GO" id="GO:0003677">
    <property type="term" value="F:DNA binding"/>
    <property type="evidence" value="ECO:0007669"/>
    <property type="project" value="UniProtKB-KW"/>
</dbReference>
<feature type="coiled-coil region" evidence="8">
    <location>
        <begin position="685"/>
        <end position="712"/>
    </location>
</feature>
<dbReference type="RefSeq" id="WP_080719181.1">
    <property type="nucleotide sequence ID" value="NZ_HG938355.1"/>
</dbReference>
<protein>
    <recommendedName>
        <fullName evidence="1">site-specific DNA-methyltransferase (adenine-specific)</fullName>
        <ecNumber evidence="1">2.1.1.72</ecNumber>
    </recommendedName>
</protein>
<dbReference type="eggNOG" id="COG0827">
    <property type="taxonomic scope" value="Bacteria"/>
</dbReference>
<organism evidence="11 12">
    <name type="scientific">Neorhizobium galegae bv. officinalis bv. officinalis str. HAMBI 1141</name>
    <dbReference type="NCBI Taxonomy" id="1028801"/>
    <lineage>
        <taxon>Bacteria</taxon>
        <taxon>Pseudomonadati</taxon>
        <taxon>Pseudomonadota</taxon>
        <taxon>Alphaproteobacteria</taxon>
        <taxon>Hyphomicrobiales</taxon>
        <taxon>Rhizobiaceae</taxon>
        <taxon>Rhizobium/Agrobacterium group</taxon>
        <taxon>Neorhizobium</taxon>
    </lineage>
</organism>
<dbReference type="PROSITE" id="PS00092">
    <property type="entry name" value="N6_MTASE"/>
    <property type="match status" value="1"/>
</dbReference>
<keyword evidence="2" id="KW-0489">Methyltransferase</keyword>
<dbReference type="HOGENOM" id="CLU_002539_1_0_5"/>
<dbReference type="InterPro" id="IPR029063">
    <property type="entry name" value="SAM-dependent_MTases_sf"/>
</dbReference>
<accession>A0A068T8C8</accession>
<keyword evidence="3" id="KW-0808">Transferase</keyword>
<dbReference type="InterPro" id="IPR011639">
    <property type="entry name" value="MethylTrfase_TaqI-like_dom"/>
</dbReference>
<feature type="domain" description="Type II methyltransferase M.TaqI-like" evidence="9">
    <location>
        <begin position="731"/>
        <end position="995"/>
    </location>
</feature>
<dbReference type="Pfam" id="PF07669">
    <property type="entry name" value="Eco57I"/>
    <property type="match status" value="1"/>
</dbReference>
<dbReference type="EC" id="2.1.1.72" evidence="1"/>
<dbReference type="PATRIC" id="fig|1028801.3.peg.2411"/>
<gene>
    <name evidence="11" type="ORF">RG1141_CH23700</name>
</gene>
<dbReference type="Gene3D" id="3.40.50.150">
    <property type="entry name" value="Vaccinia Virus protein VP39"/>
    <property type="match status" value="1"/>
</dbReference>
<dbReference type="GO" id="GO:0009307">
    <property type="term" value="P:DNA restriction-modification system"/>
    <property type="evidence" value="ECO:0007669"/>
    <property type="project" value="UniProtKB-KW"/>
</dbReference>
<evidence type="ECO:0000313" key="12">
    <source>
        <dbReference type="Proteomes" id="UP000028186"/>
    </source>
</evidence>
<dbReference type="PANTHER" id="PTHR33841">
    <property type="entry name" value="DNA METHYLTRANSFERASE YEEA-RELATED"/>
    <property type="match status" value="1"/>
</dbReference>
<evidence type="ECO:0000256" key="6">
    <source>
        <dbReference type="ARBA" id="ARBA00023125"/>
    </source>
</evidence>
<sequence length="1391" mass="159452">MIDRAGQRQTVKQALGSFQHAAPREGARALLSALGYTSGKTIRLDGSVSQFLSMVDRDEKLAASEHAQTHRWKGADFVFQLTNDELPMLAEGQKDLFHGESDYHRSIIESFVFLTINLEDRDWTRIELAEITRAVNRLFPMPAIIFFQYGGKLTLSVVPRRPNKKDNSRDVIEPTRKVALIKDVNLEHPHRAHLDILTDLHIQAGVTATKAPNNFDDLYKAWTEILSAEELNKRFYRRLSDWYLWAVGTKDHPQIMFPVAREVEEKVGADERHKLNQISVIRLLTRLIFVWFIKEKELVPDALFNAVHLREMLVQDPDKNREDSTYYKAILQNLFFATLNTQMEGDDRRWRSETAETGRTPDYLISTLYRYKQAFRHPDQALEIFRKVPFLNGGLFECLDREVSDAELDRNDDLKKWISIEGSQKVIRADGFSERKSNPLYVPNKIFFAVAEQGGDVDAPLNEANGTNKTGQKVDGLIRIFESYKFTVEENTPFDEEVALDPELLGRVFENLIASYNEDTSTNARKKSGSFYTPRVVVDYMVDEALVGYLQPALEKSKKLPNLGLQSHKNINEAFDLGPVPGEFDLQRTNDVRTTNNETLDGPATEVRLRALLSYEDTDYDFSESEKDRLIARIESVRAIDPACGSGAFPMGLLQKLIHILKRLDPHNRRWKAALREPLVKQLTLAEASRDIGAKSEQIEALRDQLEKLDRDFSETSNFPDYARKLYVIDKCIHGVDIQPIAVQIAKLRFFISLVVSQKIDEKADNLNITPLPNLETRLVAANALRPIERARQHELFRNEEIEATEKALAEANERYFGARNRRTKNKARVQIGQLREQLSDLLQESNDLPKDTARLIARWDPFDQNASAKFFDPEWMFGLTEKFNIVIANPPYVRQEKIGADKAWLKERHDALKKKQSRSAKFLPEGLYQSFAGTADYLVYFMERGLDLLEPGGSFVFITSNKWYRAAYGENTRRWLGRAAKIRSIIDFGDADVFDAVAYPTIIVAQRRVQVLEQPHADDVLLAWNWPSDMGRKDIPEFPELFRSHAYQVPQKALDDAKGWQLEPQVKRNLLDRIRRAGSPLKDFIGNRVYRGITTGFNKAFVIDGETKAKLNNGKHENELIRPYLTGDDIEKWKAEKPDRWIIFTRRGVEIAKYPLILEHLSRFRESLEPKPSEWDDENDGKWPGRKTGSYQWYEIQDSVAYFGEFEKTKVISTKVSARPSFAIDTTGSYISNTAYCFSKEGFNEYLCLILNSPISNFYSMQVFSTKQGGFYEVQPDGLEDFSIPTLPIATWLYQISFSSLALISPRFEQLLNGLVYELFFPNDLHESDIRLLDACERAGFDNLCSLEDEALREAAEVLAGEIFVPSHEIASMLNALRSIDVVRIIEGEE</sequence>
<evidence type="ECO:0000259" key="9">
    <source>
        <dbReference type="Pfam" id="PF07669"/>
    </source>
</evidence>
<keyword evidence="5" id="KW-0680">Restriction system</keyword>
<dbReference type="KEGG" id="ngl:RG1141_CH23700"/>
<keyword evidence="8" id="KW-0175">Coiled coil</keyword>
<evidence type="ECO:0000313" key="11">
    <source>
        <dbReference type="EMBL" id="CDN54708.1"/>
    </source>
</evidence>
<dbReference type="InterPro" id="IPR050953">
    <property type="entry name" value="N4_N6_ade-DNA_methylase"/>
</dbReference>
<keyword evidence="6" id="KW-0238">DNA-binding</keyword>
<evidence type="ECO:0000256" key="3">
    <source>
        <dbReference type="ARBA" id="ARBA00022679"/>
    </source>
</evidence>
<evidence type="ECO:0000256" key="5">
    <source>
        <dbReference type="ARBA" id="ARBA00022747"/>
    </source>
</evidence>
<reference evidence="12" key="1">
    <citation type="journal article" date="2014" name="BMC Genomics">
        <title>Genome sequencing of two Neorhizobium galegae strains reveals a noeT gene responsible for the unusual acetylation of the nodulation factors.</title>
        <authorList>
            <person name="Osterman J."/>
            <person name="Marsh J."/>
            <person name="Laine P.K."/>
            <person name="Zeng Z."/>
            <person name="Alatalo E."/>
            <person name="Sullivan J.T."/>
            <person name="Young J.P."/>
            <person name="Thomas-Oates J."/>
            <person name="Paulin L."/>
            <person name="Lindstrom K."/>
        </authorList>
    </citation>
    <scope>NUCLEOTIDE SEQUENCE [LARGE SCALE GENOMIC DNA]</scope>
    <source>
        <strain evidence="12">HAMBI 1141</strain>
    </source>
</reference>